<dbReference type="InterPro" id="IPR050678">
    <property type="entry name" value="DNA_Partitioning_ATPase"/>
</dbReference>
<dbReference type="NCBIfam" id="TIGR03371">
    <property type="entry name" value="cellulose_yhjQ"/>
    <property type="match status" value="1"/>
</dbReference>
<dbReference type="PANTHER" id="PTHR13696">
    <property type="entry name" value="P-LOOP CONTAINING NUCLEOSIDE TRIPHOSPHATE HYDROLASE"/>
    <property type="match status" value="1"/>
</dbReference>
<dbReference type="CDD" id="cd02042">
    <property type="entry name" value="ParAB_family"/>
    <property type="match status" value="1"/>
</dbReference>
<evidence type="ECO:0000313" key="2">
    <source>
        <dbReference type="Proteomes" id="UP001589645"/>
    </source>
</evidence>
<keyword evidence="2" id="KW-1185">Reference proteome</keyword>
<sequence>MPFISIYSPKGGVGKTTLAANLGYSLSSLGLKTVVVDFDPQNALRLHFGISLADQSGFAASAPESAIWSKQLVPTRNNVFVLPYGAPNLKQRLAFESHLAREPLSVVRGFQALLSQPDVIVIADLPAGQPTILQAALSVSDVVLTPLLADTASLSLLPMVETLFDDIAAHERQPESFVVLNQADYRRKISKDVEGFMTQRLNDRLLGIIHRDESVAEANAAQHSIMETNHASVAGFDIEVISKKLAEKLGLVTTDGSMFSPPASHLA</sequence>
<reference evidence="1 2" key="1">
    <citation type="submission" date="2024-09" db="EMBL/GenBank/DDBJ databases">
        <authorList>
            <person name="Sun Q."/>
            <person name="Mori K."/>
        </authorList>
    </citation>
    <scope>NUCLEOTIDE SEQUENCE [LARGE SCALE GENOMIC DNA]</scope>
    <source>
        <strain evidence="1 2">CECT 8064</strain>
    </source>
</reference>
<dbReference type="PANTHER" id="PTHR13696:SF99">
    <property type="entry name" value="COBYRINIC ACID AC-DIAMIDE SYNTHASE"/>
    <property type="match status" value="1"/>
</dbReference>
<dbReference type="Proteomes" id="UP001589645">
    <property type="component" value="Unassembled WGS sequence"/>
</dbReference>
<evidence type="ECO:0000313" key="1">
    <source>
        <dbReference type="EMBL" id="MFB9136080.1"/>
    </source>
</evidence>
<proteinExistence type="predicted"/>
<dbReference type="EMBL" id="JBHMEP010000004">
    <property type="protein sequence ID" value="MFB9136080.1"/>
    <property type="molecule type" value="Genomic_DNA"/>
</dbReference>
<comment type="caution">
    <text evidence="1">The sequence shown here is derived from an EMBL/GenBank/DDBJ whole genome shotgun (WGS) entry which is preliminary data.</text>
</comment>
<dbReference type="InterPro" id="IPR027417">
    <property type="entry name" value="P-loop_NTPase"/>
</dbReference>
<protein>
    <submittedName>
        <fullName evidence="1">Cellulose biosynthesis protein BcsQ</fullName>
    </submittedName>
</protein>
<dbReference type="InterPro" id="IPR017746">
    <property type="entry name" value="Cellulose_synthase_operon_BcsQ"/>
</dbReference>
<name>A0ABV5HPD3_9VIBR</name>
<dbReference type="Gene3D" id="3.40.50.300">
    <property type="entry name" value="P-loop containing nucleotide triphosphate hydrolases"/>
    <property type="match status" value="1"/>
</dbReference>
<organism evidence="1 2">
    <name type="scientific">Vibrio olivae</name>
    <dbReference type="NCBI Taxonomy" id="1243002"/>
    <lineage>
        <taxon>Bacteria</taxon>
        <taxon>Pseudomonadati</taxon>
        <taxon>Pseudomonadota</taxon>
        <taxon>Gammaproteobacteria</taxon>
        <taxon>Vibrionales</taxon>
        <taxon>Vibrionaceae</taxon>
        <taxon>Vibrio</taxon>
    </lineage>
</organism>
<accession>A0ABV5HPD3</accession>
<dbReference type="Pfam" id="PF06564">
    <property type="entry name" value="CBP_BcsQ"/>
    <property type="match status" value="1"/>
</dbReference>
<gene>
    <name evidence="1" type="primary">bcsQ</name>
    <name evidence="1" type="ORF">ACFFUV_14000</name>
</gene>
<dbReference type="RefSeq" id="WP_390193924.1">
    <property type="nucleotide sequence ID" value="NZ_JBHMEP010000004.1"/>
</dbReference>
<dbReference type="SUPFAM" id="SSF52540">
    <property type="entry name" value="P-loop containing nucleoside triphosphate hydrolases"/>
    <property type="match status" value="1"/>
</dbReference>